<feature type="region of interest" description="Disordered" evidence="1">
    <location>
        <begin position="14"/>
        <end position="52"/>
    </location>
</feature>
<name>A0A5B7FPX0_PORTR</name>
<proteinExistence type="predicted"/>
<organism evidence="2 3">
    <name type="scientific">Portunus trituberculatus</name>
    <name type="common">Swimming crab</name>
    <name type="synonym">Neptunus trituberculatus</name>
    <dbReference type="NCBI Taxonomy" id="210409"/>
    <lineage>
        <taxon>Eukaryota</taxon>
        <taxon>Metazoa</taxon>
        <taxon>Ecdysozoa</taxon>
        <taxon>Arthropoda</taxon>
        <taxon>Crustacea</taxon>
        <taxon>Multicrustacea</taxon>
        <taxon>Malacostraca</taxon>
        <taxon>Eumalacostraca</taxon>
        <taxon>Eucarida</taxon>
        <taxon>Decapoda</taxon>
        <taxon>Pleocyemata</taxon>
        <taxon>Brachyura</taxon>
        <taxon>Eubrachyura</taxon>
        <taxon>Portunoidea</taxon>
        <taxon>Portunidae</taxon>
        <taxon>Portuninae</taxon>
        <taxon>Portunus</taxon>
    </lineage>
</organism>
<evidence type="ECO:0000313" key="2">
    <source>
        <dbReference type="EMBL" id="MPC46968.1"/>
    </source>
</evidence>
<reference evidence="2 3" key="1">
    <citation type="submission" date="2019-05" db="EMBL/GenBank/DDBJ databases">
        <title>Another draft genome of Portunus trituberculatus and its Hox gene families provides insights of decapod evolution.</title>
        <authorList>
            <person name="Jeong J.-H."/>
            <person name="Song I."/>
            <person name="Kim S."/>
            <person name="Choi T."/>
            <person name="Kim D."/>
            <person name="Ryu S."/>
            <person name="Kim W."/>
        </authorList>
    </citation>
    <scope>NUCLEOTIDE SEQUENCE [LARGE SCALE GENOMIC DNA]</scope>
    <source>
        <tissue evidence="2">Muscle</tissue>
    </source>
</reference>
<dbReference type="AlphaFoldDB" id="A0A5B7FPX0"/>
<gene>
    <name evidence="2" type="ORF">E2C01_040699</name>
</gene>
<dbReference type="Proteomes" id="UP000324222">
    <property type="component" value="Unassembled WGS sequence"/>
</dbReference>
<protein>
    <submittedName>
        <fullName evidence="2">Uncharacterized protein</fullName>
    </submittedName>
</protein>
<keyword evidence="3" id="KW-1185">Reference proteome</keyword>
<dbReference type="EMBL" id="VSRR010007471">
    <property type="protein sequence ID" value="MPC46968.1"/>
    <property type="molecule type" value="Genomic_DNA"/>
</dbReference>
<accession>A0A5B7FPX0</accession>
<evidence type="ECO:0000256" key="1">
    <source>
        <dbReference type="SAM" id="MobiDB-lite"/>
    </source>
</evidence>
<sequence>MAVAGWRIARRGMVAGGREERRKGEEKHQGSIGGRREKGGVRQAGKRGGGKEAFRRVVGRRLTKRRSRSVAEAVADPDCVLCVAASQYWRLRTFCRSHPS</sequence>
<evidence type="ECO:0000313" key="3">
    <source>
        <dbReference type="Proteomes" id="UP000324222"/>
    </source>
</evidence>
<comment type="caution">
    <text evidence="2">The sequence shown here is derived from an EMBL/GenBank/DDBJ whole genome shotgun (WGS) entry which is preliminary data.</text>
</comment>
<feature type="compositionally biased region" description="Basic and acidic residues" evidence="1">
    <location>
        <begin position="17"/>
        <end position="40"/>
    </location>
</feature>